<keyword evidence="3" id="KW-1185">Reference proteome</keyword>
<dbReference type="AlphaFoldDB" id="L9J9A6"/>
<feature type="compositionally biased region" description="Basic and acidic residues" evidence="1">
    <location>
        <begin position="51"/>
        <end position="60"/>
    </location>
</feature>
<protein>
    <submittedName>
        <fullName evidence="2">Cyclic nucleotide-gated cation channel beta-3</fullName>
    </submittedName>
</protein>
<evidence type="ECO:0000256" key="1">
    <source>
        <dbReference type="SAM" id="MobiDB-lite"/>
    </source>
</evidence>
<evidence type="ECO:0000313" key="2">
    <source>
        <dbReference type="EMBL" id="ELW46913.1"/>
    </source>
</evidence>
<dbReference type="EMBL" id="KB321177">
    <property type="protein sequence ID" value="ELW46913.1"/>
    <property type="molecule type" value="Genomic_DNA"/>
</dbReference>
<evidence type="ECO:0000313" key="3">
    <source>
        <dbReference type="Proteomes" id="UP000011518"/>
    </source>
</evidence>
<dbReference type="STRING" id="246437.L9J9A6"/>
<dbReference type="Proteomes" id="UP000011518">
    <property type="component" value="Unassembled WGS sequence"/>
</dbReference>
<feature type="region of interest" description="Disordered" evidence="1">
    <location>
        <begin position="1"/>
        <end position="61"/>
    </location>
</feature>
<sequence length="89" mass="9545">MTDSEKASSEEQGGKEKEPEDKAKEPAEKPLDTSKGGASSTTADEMPPPARKVDLTRETTRQSLIISMAPSAEAGEEVLTIEVKEKAKQ</sequence>
<reference evidence="3" key="1">
    <citation type="submission" date="2012-07" db="EMBL/GenBank/DDBJ databases">
        <title>Genome of the Chinese tree shrew, a rising model animal genetically related to primates.</title>
        <authorList>
            <person name="Zhang G."/>
            <person name="Fan Y."/>
            <person name="Yao Y."/>
            <person name="Huang Z."/>
        </authorList>
    </citation>
    <scope>NUCLEOTIDE SEQUENCE [LARGE SCALE GENOMIC DNA]</scope>
</reference>
<feature type="compositionally biased region" description="Basic and acidic residues" evidence="1">
    <location>
        <begin position="1"/>
        <end position="32"/>
    </location>
</feature>
<organism evidence="2 3">
    <name type="scientific">Tupaia chinensis</name>
    <name type="common">Chinese tree shrew</name>
    <name type="synonym">Tupaia belangeri chinensis</name>
    <dbReference type="NCBI Taxonomy" id="246437"/>
    <lineage>
        <taxon>Eukaryota</taxon>
        <taxon>Metazoa</taxon>
        <taxon>Chordata</taxon>
        <taxon>Craniata</taxon>
        <taxon>Vertebrata</taxon>
        <taxon>Euteleostomi</taxon>
        <taxon>Mammalia</taxon>
        <taxon>Eutheria</taxon>
        <taxon>Euarchontoglires</taxon>
        <taxon>Scandentia</taxon>
        <taxon>Tupaiidae</taxon>
        <taxon>Tupaia</taxon>
    </lineage>
</organism>
<dbReference type="InParanoid" id="L9J9A6"/>
<name>L9J9A6_TUPCH</name>
<reference evidence="3" key="2">
    <citation type="journal article" date="2013" name="Nat. Commun.">
        <title>Genome of the Chinese tree shrew.</title>
        <authorList>
            <person name="Fan Y."/>
            <person name="Huang Z.Y."/>
            <person name="Cao C.C."/>
            <person name="Chen C.S."/>
            <person name="Chen Y.X."/>
            <person name="Fan D.D."/>
            <person name="He J."/>
            <person name="Hou H.L."/>
            <person name="Hu L."/>
            <person name="Hu X.T."/>
            <person name="Jiang X.T."/>
            <person name="Lai R."/>
            <person name="Lang Y.S."/>
            <person name="Liang B."/>
            <person name="Liao S.G."/>
            <person name="Mu D."/>
            <person name="Ma Y.Y."/>
            <person name="Niu Y.Y."/>
            <person name="Sun X.Q."/>
            <person name="Xia J.Q."/>
            <person name="Xiao J."/>
            <person name="Xiong Z.Q."/>
            <person name="Xu L."/>
            <person name="Yang L."/>
            <person name="Zhang Y."/>
            <person name="Zhao W."/>
            <person name="Zhao X.D."/>
            <person name="Zheng Y.T."/>
            <person name="Zhou J.M."/>
            <person name="Zhu Y.B."/>
            <person name="Zhang G.J."/>
            <person name="Wang J."/>
            <person name="Yao Y.G."/>
        </authorList>
    </citation>
    <scope>NUCLEOTIDE SEQUENCE [LARGE SCALE GENOMIC DNA]</scope>
</reference>
<accession>L9J9A6</accession>
<gene>
    <name evidence="2" type="ORF">TREES_T100010186</name>
</gene>
<proteinExistence type="predicted"/>